<dbReference type="InterPro" id="IPR013328">
    <property type="entry name" value="6PGD_dom2"/>
</dbReference>
<dbReference type="InterPro" id="IPR006180">
    <property type="entry name" value="3-OHacyl-CoA_DH_CS"/>
</dbReference>
<comment type="similarity">
    <text evidence="1">Belongs to the 3-hydroxyacyl-CoA dehydrogenase family.</text>
</comment>
<evidence type="ECO:0000313" key="6">
    <source>
        <dbReference type="Proteomes" id="UP000007029"/>
    </source>
</evidence>
<evidence type="ECO:0000259" key="3">
    <source>
        <dbReference type="Pfam" id="PF00725"/>
    </source>
</evidence>
<dbReference type="RefSeq" id="WP_011570210.1">
    <property type="nucleotide sequence ID" value="NC_008209.1"/>
</dbReference>
<dbReference type="SUPFAM" id="SSF51735">
    <property type="entry name" value="NAD(P)-binding Rossmann-fold domains"/>
    <property type="match status" value="1"/>
</dbReference>
<dbReference type="InterPro" id="IPR006108">
    <property type="entry name" value="3HC_DH_C"/>
</dbReference>
<dbReference type="InterPro" id="IPR036291">
    <property type="entry name" value="NAD(P)-bd_dom_sf"/>
</dbReference>
<feature type="domain" description="3-hydroxyacyl-CoA dehydrogenase C-terminal" evidence="3">
    <location>
        <begin position="201"/>
        <end position="265"/>
    </location>
</feature>
<keyword evidence="2" id="KW-0560">Oxidoreductase</keyword>
<dbReference type="GO" id="GO:0006631">
    <property type="term" value="P:fatty acid metabolic process"/>
    <property type="evidence" value="ECO:0007669"/>
    <property type="project" value="InterPro"/>
</dbReference>
<dbReference type="NCBIfam" id="NF004783">
    <property type="entry name" value="PRK06129.1"/>
    <property type="match status" value="1"/>
</dbReference>
<dbReference type="Gene3D" id="3.40.50.720">
    <property type="entry name" value="NAD(P)-binding Rossmann-like Domain"/>
    <property type="match status" value="1"/>
</dbReference>
<dbReference type="PANTHER" id="PTHR48075:SF1">
    <property type="entry name" value="LAMBDA-CRYSTALLIN HOMOLOG"/>
    <property type="match status" value="1"/>
</dbReference>
<evidence type="ECO:0000259" key="4">
    <source>
        <dbReference type="Pfam" id="PF02737"/>
    </source>
</evidence>
<dbReference type="Pfam" id="PF02737">
    <property type="entry name" value="3HCDH_N"/>
    <property type="match status" value="1"/>
</dbReference>
<dbReference type="InterPro" id="IPR006176">
    <property type="entry name" value="3-OHacyl-CoA_DH_NAD-bd"/>
</dbReference>
<dbReference type="STRING" id="375451.RD1_4160"/>
<protein>
    <submittedName>
        <fullName evidence="5">Putative 3-hydroxyacyl-CoA dehydrogenase</fullName>
    </submittedName>
</protein>
<dbReference type="EMBL" id="CP000362">
    <property type="protein sequence ID" value="ABG33600.1"/>
    <property type="molecule type" value="Genomic_DNA"/>
</dbReference>
<evidence type="ECO:0000313" key="5">
    <source>
        <dbReference type="EMBL" id="ABG33600.1"/>
    </source>
</evidence>
<dbReference type="eggNOG" id="COG1250">
    <property type="taxonomic scope" value="Bacteria"/>
</dbReference>
<dbReference type="Gene3D" id="1.10.1040.10">
    <property type="entry name" value="N-(1-d-carboxylethyl)-l-norvaline Dehydrogenase, domain 2"/>
    <property type="match status" value="1"/>
</dbReference>
<dbReference type="Pfam" id="PF00725">
    <property type="entry name" value="3HCDH"/>
    <property type="match status" value="1"/>
</dbReference>
<dbReference type="GO" id="GO:0070403">
    <property type="term" value="F:NAD+ binding"/>
    <property type="evidence" value="ECO:0007669"/>
    <property type="project" value="InterPro"/>
</dbReference>
<dbReference type="Proteomes" id="UP000007029">
    <property type="component" value="Chromosome"/>
</dbReference>
<reference evidence="5 6" key="1">
    <citation type="journal article" date="2007" name="J. Bacteriol.">
        <title>The complete genome sequence of Roseobacter denitrificans reveals a mixotrophic rather than photosynthetic metabolism.</title>
        <authorList>
            <person name="Swingley W.D."/>
            <person name="Sadekar S."/>
            <person name="Mastrian S.D."/>
            <person name="Matthies H.J."/>
            <person name="Hao J."/>
            <person name="Ramos H."/>
            <person name="Acharya C.R."/>
            <person name="Conrad A.L."/>
            <person name="Taylor H.L."/>
            <person name="Dejesa L.C."/>
            <person name="Shah M.K."/>
            <person name="O'huallachain M.E."/>
            <person name="Lince M.T."/>
            <person name="Blankenship R.E."/>
            <person name="Beatty J.T."/>
            <person name="Touchman J.W."/>
        </authorList>
    </citation>
    <scope>NUCLEOTIDE SEQUENCE [LARGE SCALE GENOMIC DNA]</scope>
    <source>
        <strain evidence="6">ATCC 33942 / OCh 114</strain>
    </source>
</reference>
<proteinExistence type="inferred from homology"/>
<dbReference type="InterPro" id="IPR008927">
    <property type="entry name" value="6-PGluconate_DH-like_C_sf"/>
</dbReference>
<dbReference type="HOGENOM" id="CLU_009834_0_0_5"/>
<feature type="domain" description="3-hydroxyacyl-CoA dehydrogenase NAD binding" evidence="4">
    <location>
        <begin position="18"/>
        <end position="196"/>
    </location>
</feature>
<sequence>MAHEIGKETGCLSKPPRSVAIIGCGLIGQAWATVFLRAGMRVTLYDAASGLVEQAKAQVIERMTEFARFDLVTHETLERAPAHIELADTLEDAVSAADYIQESGSEALDVKIELTREIDRFAAPHVVIGSSTSGITASRYSETIKGRERCLVVHPINPPHLVPLVEVVPAPWTAQSAVDTVHDLLSAIGQVPILLNREIDGFVVNRLQGALLREAFHLLDQGVASRKDIDKAISDGLGLRWSLMGPFETIHLNAPGGVSDYVRRFGPMYRDMFADDPDPVDWETVVDAGLEADLTASQPLSGISAAQKTRDSALLRMLAQRSRKANAASKD</sequence>
<gene>
    <name evidence="5" type="ordered locus">RD1_4160</name>
</gene>
<evidence type="ECO:0000256" key="2">
    <source>
        <dbReference type="ARBA" id="ARBA00023002"/>
    </source>
</evidence>
<dbReference type="GO" id="GO:0050104">
    <property type="term" value="F:L-gulonate 3-dehydrogenase activity"/>
    <property type="evidence" value="ECO:0007669"/>
    <property type="project" value="TreeGrafter"/>
</dbReference>
<dbReference type="PROSITE" id="PS00067">
    <property type="entry name" value="3HCDH"/>
    <property type="match status" value="1"/>
</dbReference>
<accession>Q160J3</accession>
<dbReference type="PANTHER" id="PTHR48075">
    <property type="entry name" value="3-HYDROXYACYL-COA DEHYDROGENASE FAMILY PROTEIN"/>
    <property type="match status" value="1"/>
</dbReference>
<dbReference type="SUPFAM" id="SSF48179">
    <property type="entry name" value="6-phosphogluconate dehydrogenase C-terminal domain-like"/>
    <property type="match status" value="1"/>
</dbReference>
<organism evidence="5 6">
    <name type="scientific">Roseobacter denitrificans (strain ATCC 33942 / OCh 114)</name>
    <name type="common">Erythrobacter sp. (strain OCh 114)</name>
    <name type="synonym">Roseobacter denitrificans</name>
    <dbReference type="NCBI Taxonomy" id="375451"/>
    <lineage>
        <taxon>Bacteria</taxon>
        <taxon>Pseudomonadati</taxon>
        <taxon>Pseudomonadota</taxon>
        <taxon>Alphaproteobacteria</taxon>
        <taxon>Rhodobacterales</taxon>
        <taxon>Roseobacteraceae</taxon>
        <taxon>Roseobacter</taxon>
    </lineage>
</organism>
<evidence type="ECO:0000256" key="1">
    <source>
        <dbReference type="ARBA" id="ARBA00009463"/>
    </source>
</evidence>
<keyword evidence="6" id="KW-1185">Reference proteome</keyword>
<dbReference type="KEGG" id="rde:RD1_4160"/>
<dbReference type="AlphaFoldDB" id="Q160J3"/>
<name>Q160J3_ROSDO</name>